<protein>
    <submittedName>
        <fullName evidence="2">Uncharacterized protein</fullName>
    </submittedName>
</protein>
<name>A0A934M833_9CORY</name>
<reference evidence="2" key="1">
    <citation type="submission" date="2020-12" db="EMBL/GenBank/DDBJ databases">
        <title>Genome public.</title>
        <authorList>
            <person name="Sun Q."/>
        </authorList>
    </citation>
    <scope>NUCLEOTIDE SEQUENCE</scope>
    <source>
        <strain evidence="2">CCM 8863</strain>
    </source>
</reference>
<dbReference type="RefSeq" id="WP_198737720.1">
    <property type="nucleotide sequence ID" value="NZ_JAEIOS010000010.1"/>
</dbReference>
<organism evidence="2 3">
    <name type="scientific">Corynebacterium meridianum</name>
    <dbReference type="NCBI Taxonomy" id="2765363"/>
    <lineage>
        <taxon>Bacteria</taxon>
        <taxon>Bacillati</taxon>
        <taxon>Actinomycetota</taxon>
        <taxon>Actinomycetes</taxon>
        <taxon>Mycobacteriales</taxon>
        <taxon>Corynebacteriaceae</taxon>
        <taxon>Corynebacterium</taxon>
    </lineage>
</organism>
<feature type="transmembrane region" description="Helical" evidence="1">
    <location>
        <begin position="77"/>
        <end position="104"/>
    </location>
</feature>
<evidence type="ECO:0000313" key="3">
    <source>
        <dbReference type="Proteomes" id="UP000645966"/>
    </source>
</evidence>
<sequence length="219" mass="24658">MEVNSVPVIIERTLDFLQGFPVELMAVIELVVLVTAVVMFRRFRAKSPDPVPSVSLREEHRHLLIRTITYSDFSRSLFPLVVTTLFPFLVLVLAVGLIPAGLFIGGGSGVLPLMFLVINLMAVPSAFIFYFWLVTERVWREIPQSDKDTLIHEWNRVFAIGVYALTLVVSLLCYQWSRGGDLFVLGDSVKALFTLIVAVYSFEMTRLAASIYSQLSVRV</sequence>
<evidence type="ECO:0000256" key="1">
    <source>
        <dbReference type="SAM" id="Phobius"/>
    </source>
</evidence>
<feature type="transmembrane region" description="Helical" evidence="1">
    <location>
        <begin position="20"/>
        <end position="40"/>
    </location>
</feature>
<keyword evidence="1" id="KW-0812">Transmembrane</keyword>
<keyword evidence="1" id="KW-1133">Transmembrane helix</keyword>
<dbReference type="SUPFAM" id="SSF81665">
    <property type="entry name" value="Calcium ATPase, transmembrane domain M"/>
    <property type="match status" value="1"/>
</dbReference>
<evidence type="ECO:0000313" key="2">
    <source>
        <dbReference type="EMBL" id="MBI8988670.1"/>
    </source>
</evidence>
<dbReference type="EMBL" id="JAEIOS010000010">
    <property type="protein sequence ID" value="MBI8988670.1"/>
    <property type="molecule type" value="Genomic_DNA"/>
</dbReference>
<keyword evidence="1" id="KW-0472">Membrane</keyword>
<comment type="caution">
    <text evidence="2">The sequence shown here is derived from an EMBL/GenBank/DDBJ whole genome shotgun (WGS) entry which is preliminary data.</text>
</comment>
<accession>A0A934M833</accession>
<feature type="transmembrane region" description="Helical" evidence="1">
    <location>
        <begin position="110"/>
        <end position="133"/>
    </location>
</feature>
<feature type="transmembrane region" description="Helical" evidence="1">
    <location>
        <begin position="154"/>
        <end position="177"/>
    </location>
</feature>
<dbReference type="AlphaFoldDB" id="A0A934M833"/>
<proteinExistence type="predicted"/>
<keyword evidence="3" id="KW-1185">Reference proteome</keyword>
<dbReference type="Proteomes" id="UP000645966">
    <property type="component" value="Unassembled WGS sequence"/>
</dbReference>
<feature type="transmembrane region" description="Helical" evidence="1">
    <location>
        <begin position="183"/>
        <end position="202"/>
    </location>
</feature>
<dbReference type="InterPro" id="IPR023298">
    <property type="entry name" value="ATPase_P-typ_TM_dom_sf"/>
</dbReference>
<gene>
    <name evidence="2" type="ORF">JDV75_02665</name>
</gene>